<evidence type="ECO:0000256" key="5">
    <source>
        <dbReference type="RuleBase" id="RU362022"/>
    </source>
</evidence>
<keyword evidence="2 5" id="KW-0812">Transmembrane</keyword>
<accession>A0A2P6NQM4</accession>
<dbReference type="InParanoid" id="A0A2P6NQM4"/>
<dbReference type="InterPro" id="IPR007269">
    <property type="entry name" value="ICMT_MeTrfase"/>
</dbReference>
<organism evidence="6 7">
    <name type="scientific">Planoprotostelium fungivorum</name>
    <dbReference type="NCBI Taxonomy" id="1890364"/>
    <lineage>
        <taxon>Eukaryota</taxon>
        <taxon>Amoebozoa</taxon>
        <taxon>Evosea</taxon>
        <taxon>Variosea</taxon>
        <taxon>Cavosteliida</taxon>
        <taxon>Cavosteliaceae</taxon>
        <taxon>Planoprotostelium</taxon>
    </lineage>
</organism>
<dbReference type="EC" id="2.1.1.100" evidence="5"/>
<keyword evidence="5" id="KW-0949">S-adenosyl-L-methionine</keyword>
<feature type="transmembrane region" description="Helical" evidence="5">
    <location>
        <begin position="85"/>
        <end position="104"/>
    </location>
</feature>
<keyword evidence="5" id="KW-0256">Endoplasmic reticulum</keyword>
<dbReference type="Proteomes" id="UP000241769">
    <property type="component" value="Unassembled WGS sequence"/>
</dbReference>
<feature type="transmembrane region" description="Helical" evidence="5">
    <location>
        <begin position="43"/>
        <end position="65"/>
    </location>
</feature>
<dbReference type="AlphaFoldDB" id="A0A2P6NQM4"/>
<dbReference type="PANTHER" id="PTHR12714:SF9">
    <property type="entry name" value="PROTEIN-S-ISOPRENYLCYSTEINE O-METHYLTRANSFERASE"/>
    <property type="match status" value="1"/>
</dbReference>
<keyword evidence="4 5" id="KW-0472">Membrane</keyword>
<dbReference type="STRING" id="1890364.A0A2P6NQM4"/>
<reference evidence="6 7" key="1">
    <citation type="journal article" date="2018" name="Genome Biol. Evol.">
        <title>Multiple Roots of Fruiting Body Formation in Amoebozoa.</title>
        <authorList>
            <person name="Hillmann F."/>
            <person name="Forbes G."/>
            <person name="Novohradska S."/>
            <person name="Ferling I."/>
            <person name="Riege K."/>
            <person name="Groth M."/>
            <person name="Westermann M."/>
            <person name="Marz M."/>
            <person name="Spaller T."/>
            <person name="Winckler T."/>
            <person name="Schaap P."/>
            <person name="Glockner G."/>
        </authorList>
    </citation>
    <scope>NUCLEOTIDE SEQUENCE [LARGE SCALE GENOMIC DNA]</scope>
    <source>
        <strain evidence="6 7">Jena</strain>
    </source>
</reference>
<dbReference type="Gene3D" id="1.20.120.1630">
    <property type="match status" value="1"/>
</dbReference>
<protein>
    <recommendedName>
        <fullName evidence="5">Protein-S-isoprenylcysteine O-methyltransferase</fullName>
        <ecNumber evidence="5">2.1.1.100</ecNumber>
    </recommendedName>
</protein>
<feature type="transmembrane region" description="Helical" evidence="5">
    <location>
        <begin position="6"/>
        <end position="23"/>
    </location>
</feature>
<evidence type="ECO:0000256" key="2">
    <source>
        <dbReference type="ARBA" id="ARBA00022692"/>
    </source>
</evidence>
<sequence length="220" mass="25935">MATAFFTAFTFGTVTYLCVRAVIPPVTGEKEEEIKSRKSSRMFIKVFPVIFPAVFIAMYLTYLYYLIKEWRGGALEGRSYIKLDWIDIFALTSALGGGFLRIWAYRTLDRFFTYHVTIREDHSLVTSGPYRYIRHPSYSALMFLFSGFFFLFFYERLLHQLPFETFFGLNLDIASLLVPITACLLLNRRVVFEEKMLREHFGAKWDKFASERKRFIPNVY</sequence>
<name>A0A2P6NQM4_9EUKA</name>
<comment type="subcellular location">
    <subcellularLocation>
        <location evidence="5">Endoplasmic reticulum membrane</location>
        <topology evidence="5">Multi-pass membrane protein</topology>
    </subcellularLocation>
    <subcellularLocation>
        <location evidence="1">Membrane</location>
        <topology evidence="1">Multi-pass membrane protein</topology>
    </subcellularLocation>
</comment>
<dbReference type="Pfam" id="PF04140">
    <property type="entry name" value="ICMT"/>
    <property type="match status" value="1"/>
</dbReference>
<feature type="transmembrane region" description="Helical" evidence="5">
    <location>
        <begin position="137"/>
        <end position="154"/>
    </location>
</feature>
<evidence type="ECO:0000313" key="6">
    <source>
        <dbReference type="EMBL" id="PRP86251.1"/>
    </source>
</evidence>
<comment type="caution">
    <text evidence="6">The sequence shown here is derived from an EMBL/GenBank/DDBJ whole genome shotgun (WGS) entry which is preliminary data.</text>
</comment>
<proteinExistence type="inferred from homology"/>
<dbReference type="PANTHER" id="PTHR12714">
    <property type="entry name" value="PROTEIN-S ISOPRENYLCYSTEINE O-METHYLTRANSFERASE"/>
    <property type="match status" value="1"/>
</dbReference>
<dbReference type="GO" id="GO:0005789">
    <property type="term" value="C:endoplasmic reticulum membrane"/>
    <property type="evidence" value="ECO:0007669"/>
    <property type="project" value="UniProtKB-SubCell"/>
</dbReference>
<dbReference type="EMBL" id="MDYQ01000033">
    <property type="protein sequence ID" value="PRP86251.1"/>
    <property type="molecule type" value="Genomic_DNA"/>
</dbReference>
<keyword evidence="5" id="KW-0808">Transferase</keyword>
<gene>
    <name evidence="6" type="ORF">PROFUN_05392</name>
</gene>
<dbReference type="GO" id="GO:0004671">
    <property type="term" value="F:protein C-terminal S-isoprenylcysteine carboxyl O-methyltransferase activity"/>
    <property type="evidence" value="ECO:0007669"/>
    <property type="project" value="UniProtKB-EC"/>
</dbReference>
<keyword evidence="3 5" id="KW-1133">Transmembrane helix</keyword>
<comment type="catalytic activity">
    <reaction evidence="5">
        <text>[protein]-C-terminal S-[(2E,6E)-farnesyl]-L-cysteine + S-adenosyl-L-methionine = [protein]-C-terminal S-[(2E,6E)-farnesyl]-L-cysteine methyl ester + S-adenosyl-L-homocysteine</text>
        <dbReference type="Rhea" id="RHEA:21672"/>
        <dbReference type="Rhea" id="RHEA-COMP:12125"/>
        <dbReference type="Rhea" id="RHEA-COMP:12126"/>
        <dbReference type="ChEBI" id="CHEBI:57856"/>
        <dbReference type="ChEBI" id="CHEBI:59789"/>
        <dbReference type="ChEBI" id="CHEBI:90510"/>
        <dbReference type="ChEBI" id="CHEBI:90511"/>
        <dbReference type="EC" id="2.1.1.100"/>
    </reaction>
</comment>
<keyword evidence="5" id="KW-0489">Methyltransferase</keyword>
<keyword evidence="7" id="KW-1185">Reference proteome</keyword>
<evidence type="ECO:0000313" key="7">
    <source>
        <dbReference type="Proteomes" id="UP000241769"/>
    </source>
</evidence>
<evidence type="ECO:0000256" key="3">
    <source>
        <dbReference type="ARBA" id="ARBA00022989"/>
    </source>
</evidence>
<dbReference type="OrthoDB" id="422086at2759"/>
<comment type="similarity">
    <text evidence="5">Belongs to the class VI-like SAM-binding methyltransferase superfamily. Isoprenylcysteine carboxyl methyltransferase family.</text>
</comment>
<dbReference type="GO" id="GO:0032259">
    <property type="term" value="P:methylation"/>
    <property type="evidence" value="ECO:0007669"/>
    <property type="project" value="UniProtKB-KW"/>
</dbReference>
<feature type="transmembrane region" description="Helical" evidence="5">
    <location>
        <begin position="166"/>
        <end position="186"/>
    </location>
</feature>
<evidence type="ECO:0000256" key="4">
    <source>
        <dbReference type="ARBA" id="ARBA00023136"/>
    </source>
</evidence>
<evidence type="ECO:0000256" key="1">
    <source>
        <dbReference type="ARBA" id="ARBA00004141"/>
    </source>
</evidence>